<evidence type="ECO:0000313" key="2">
    <source>
        <dbReference type="EMBL" id="TQR44210.1"/>
    </source>
</evidence>
<reference evidence="2 3" key="1">
    <citation type="submission" date="2018-03" db="EMBL/GenBank/DDBJ databases">
        <title>Aerobic endospore-forming bacteria genome sequencing and assembly.</title>
        <authorList>
            <person name="Cavalcante D.A."/>
            <person name="Driks A."/>
            <person name="Putonti C."/>
            <person name="De-Souza M.T."/>
        </authorList>
    </citation>
    <scope>NUCLEOTIDE SEQUENCE [LARGE SCALE GENOMIC DNA]</scope>
    <source>
        <strain evidence="2 3">SDF0028</strain>
    </source>
</reference>
<keyword evidence="1" id="KW-1133">Transmembrane helix</keyword>
<dbReference type="EMBL" id="SADY01000004">
    <property type="protein sequence ID" value="TQR44210.1"/>
    <property type="molecule type" value="Genomic_DNA"/>
</dbReference>
<keyword evidence="3" id="KW-1185">Reference proteome</keyword>
<evidence type="ECO:0000313" key="3">
    <source>
        <dbReference type="Proteomes" id="UP000316208"/>
    </source>
</evidence>
<keyword evidence="1" id="KW-0472">Membrane</keyword>
<organism evidence="2 3">
    <name type="scientific">Paenibacillus popilliae</name>
    <name type="common">Bacillus popilliae</name>
    <dbReference type="NCBI Taxonomy" id="78057"/>
    <lineage>
        <taxon>Bacteria</taxon>
        <taxon>Bacillati</taxon>
        <taxon>Bacillota</taxon>
        <taxon>Bacilli</taxon>
        <taxon>Bacillales</taxon>
        <taxon>Paenibacillaceae</taxon>
        <taxon>Paenibacillus</taxon>
    </lineage>
</organism>
<accession>A0ABY3ANL0</accession>
<dbReference type="RefSeq" id="WP_142544360.1">
    <property type="nucleotide sequence ID" value="NZ_SADY01000004.1"/>
</dbReference>
<sequence>MDNEVSNSIHVMITLIVVAVIVGIISLFWAMSQGFSREAVTRVEEMQAETFATELINTAQHGPIPAASAFVMLKKNANAVESLSGNAYGINVTKIEDLTSMFSKKIRLDVPDAGKKLEAYKVIVKEEFDKK</sequence>
<feature type="transmembrane region" description="Helical" evidence="1">
    <location>
        <begin position="12"/>
        <end position="32"/>
    </location>
</feature>
<evidence type="ECO:0000256" key="1">
    <source>
        <dbReference type="SAM" id="Phobius"/>
    </source>
</evidence>
<name>A0ABY3ANL0_PAEPP</name>
<proteinExistence type="predicted"/>
<protein>
    <submittedName>
        <fullName evidence="2">Uncharacterized protein</fullName>
    </submittedName>
</protein>
<keyword evidence="1" id="KW-0812">Transmembrane</keyword>
<comment type="caution">
    <text evidence="2">The sequence shown here is derived from an EMBL/GenBank/DDBJ whole genome shotgun (WGS) entry which is preliminary data.</text>
</comment>
<dbReference type="Proteomes" id="UP000316208">
    <property type="component" value="Unassembled WGS sequence"/>
</dbReference>
<gene>
    <name evidence="2" type="ORF">C7Y44_13705</name>
</gene>